<reference evidence="6" key="3">
    <citation type="submission" date="2025-09" db="UniProtKB">
        <authorList>
            <consortium name="Ensembl"/>
        </authorList>
    </citation>
    <scope>IDENTIFICATION</scope>
</reference>
<dbReference type="GO" id="GO:0005737">
    <property type="term" value="C:cytoplasm"/>
    <property type="evidence" value="ECO:0007669"/>
    <property type="project" value="TreeGrafter"/>
</dbReference>
<evidence type="ECO:0000313" key="6">
    <source>
        <dbReference type="Ensembl" id="ENSCSEP00000012016.1"/>
    </source>
</evidence>
<dbReference type="GO" id="GO:0016020">
    <property type="term" value="C:membrane"/>
    <property type="evidence" value="ECO:0007669"/>
    <property type="project" value="TreeGrafter"/>
</dbReference>
<evidence type="ECO:0000256" key="3">
    <source>
        <dbReference type="SAM" id="Coils"/>
    </source>
</evidence>
<accession>A0A3P8VFJ7</accession>
<dbReference type="InParanoid" id="A0A3P8VFJ7"/>
<feature type="coiled-coil region" evidence="3">
    <location>
        <begin position="458"/>
        <end position="503"/>
    </location>
</feature>
<dbReference type="Gene3D" id="1.20.58.60">
    <property type="match status" value="3"/>
</dbReference>
<dbReference type="GO" id="GO:0045296">
    <property type="term" value="F:cadherin binding"/>
    <property type="evidence" value="ECO:0007669"/>
    <property type="project" value="TreeGrafter"/>
</dbReference>
<dbReference type="Pfam" id="PF00307">
    <property type="entry name" value="CH"/>
    <property type="match status" value="2"/>
</dbReference>
<dbReference type="InterPro" id="IPR043197">
    <property type="entry name" value="Plakin"/>
</dbReference>
<dbReference type="Proteomes" id="UP000265120">
    <property type="component" value="Chromosome 18"/>
</dbReference>
<dbReference type="InterPro" id="IPR049538">
    <property type="entry name" value="PCN-like_spectrin-like_rpt"/>
</dbReference>
<dbReference type="GO" id="GO:0005198">
    <property type="term" value="F:structural molecule activity"/>
    <property type="evidence" value="ECO:0007669"/>
    <property type="project" value="TreeGrafter"/>
</dbReference>
<dbReference type="FunFam" id="1.10.418.10:FF:000002">
    <property type="entry name" value="Microtubule-actin cross-linking factor 1"/>
    <property type="match status" value="1"/>
</dbReference>
<dbReference type="GO" id="GO:0032886">
    <property type="term" value="P:regulation of microtubule-based process"/>
    <property type="evidence" value="ECO:0007669"/>
    <property type="project" value="TreeGrafter"/>
</dbReference>
<dbReference type="PROSITE" id="PS50021">
    <property type="entry name" value="CH"/>
    <property type="match status" value="2"/>
</dbReference>
<dbReference type="SUPFAM" id="SSF46966">
    <property type="entry name" value="Spectrin repeat"/>
    <property type="match status" value="2"/>
</dbReference>
<evidence type="ECO:0000256" key="2">
    <source>
        <dbReference type="ARBA" id="ARBA00023203"/>
    </source>
</evidence>
<dbReference type="PROSITE" id="PS00019">
    <property type="entry name" value="ACTININ_1"/>
    <property type="match status" value="1"/>
</dbReference>
<dbReference type="SUPFAM" id="SSF47576">
    <property type="entry name" value="Calponin-homology domain, CH-domain"/>
    <property type="match status" value="1"/>
</dbReference>
<reference evidence="6" key="2">
    <citation type="submission" date="2025-08" db="UniProtKB">
        <authorList>
            <consortium name="Ensembl"/>
        </authorList>
    </citation>
    <scope>IDENTIFICATION</scope>
</reference>
<dbReference type="GO" id="GO:0005882">
    <property type="term" value="C:intermediate filament"/>
    <property type="evidence" value="ECO:0007669"/>
    <property type="project" value="TreeGrafter"/>
</dbReference>
<dbReference type="SMART" id="SM00033">
    <property type="entry name" value="CH"/>
    <property type="match status" value="2"/>
</dbReference>
<sequence length="626" mass="71293">MSSSSSSCDDDDDDDVVGPPGDTLPWNLSKHERRKRKSQDSVLDPAERAVVRVADERDRVQKKTFTKWVNKHLIKVRKHITDLYEDLRDGHNLISLLEVLSGVTLPREKGRMRFHRLQNVQIALDFLKQRQVKLVNIRNDDITDGNPKLTLGLIWTIILHFQISEIYVSGESGDLTAKEKLLLWSQKATEGYAGLRCVNFTSSWSNGRMFNALLHRFRPDLINMEVVSQQSNRENLEQAFEIAESLGVTRLLDAEDVDVASPDEKSVITYVSSIYDAFPKIPEGGEGVAAHEVDQRWSEYQSRFSSLLQWSHQHTVVMANKNFPHNPVELKALYNEYVHFKETEIPAKEVEKGHVQHLYKLLEVWMEFGRIKLPQGLHPNDLEEEWGKLILEMLEREKALRPAVDRLEQLLQRANKIQNLSLDCEEKLTLAKNTLQADMSRVESGAVVQCEKELACYLQDCESLIRQLNLELKVLQEEKYYQVEQLEFRVSCLQEELVSLRLQCSSLYRKGHFTQALSSTGSDQSSLRSTDSGLSLGHTLLGAVGVVGAAGAALLRRPMARSQLVAISSSEDEGSLRFIYELLGWVEETQDLLERSDWGADLPSVENNLQEHNNIHTAVEELMSSH</sequence>
<dbReference type="GeneTree" id="ENSGT00940000155824"/>
<dbReference type="Ensembl" id="ENSCSET00000012159.1">
    <property type="protein sequence ID" value="ENSCSEP00000012016.1"/>
    <property type="gene ID" value="ENSCSEG00000007737.1"/>
</dbReference>
<dbReference type="GO" id="GO:0042060">
    <property type="term" value="P:wound healing"/>
    <property type="evidence" value="ECO:0007669"/>
    <property type="project" value="TreeGrafter"/>
</dbReference>
<name>A0A3P8VFJ7_CYNSE</name>
<dbReference type="Gene3D" id="1.10.418.10">
    <property type="entry name" value="Calponin-like domain"/>
    <property type="match status" value="2"/>
</dbReference>
<dbReference type="InterPro" id="IPR036872">
    <property type="entry name" value="CH_dom_sf"/>
</dbReference>
<dbReference type="GO" id="GO:0015629">
    <property type="term" value="C:actin cytoskeleton"/>
    <property type="evidence" value="ECO:0007669"/>
    <property type="project" value="TreeGrafter"/>
</dbReference>
<evidence type="ECO:0000256" key="1">
    <source>
        <dbReference type="ARBA" id="ARBA00022737"/>
    </source>
</evidence>
<dbReference type="GO" id="GO:0005874">
    <property type="term" value="C:microtubule"/>
    <property type="evidence" value="ECO:0007669"/>
    <property type="project" value="TreeGrafter"/>
</dbReference>
<keyword evidence="3" id="KW-0175">Coiled coil</keyword>
<feature type="domain" description="Calponin-homology (CH)" evidence="5">
    <location>
        <begin position="59"/>
        <end position="162"/>
    </location>
</feature>
<dbReference type="PROSITE" id="PS00020">
    <property type="entry name" value="ACTININ_2"/>
    <property type="match status" value="1"/>
</dbReference>
<keyword evidence="2" id="KW-0009">Actin-binding</keyword>
<dbReference type="STRING" id="244447.ENSCSEP00000012016"/>
<proteinExistence type="predicted"/>
<evidence type="ECO:0000313" key="7">
    <source>
        <dbReference type="Proteomes" id="UP000265120"/>
    </source>
</evidence>
<feature type="domain" description="Calponin-homology (CH)" evidence="5">
    <location>
        <begin position="175"/>
        <end position="279"/>
    </location>
</feature>
<dbReference type="OMA" id="HNCEALM"/>
<dbReference type="InterPro" id="IPR001715">
    <property type="entry name" value="CH_dom"/>
</dbReference>
<evidence type="ECO:0000259" key="5">
    <source>
        <dbReference type="PROSITE" id="PS50021"/>
    </source>
</evidence>
<keyword evidence="1" id="KW-0677">Repeat</keyword>
<feature type="region of interest" description="Disordered" evidence="4">
    <location>
        <begin position="1"/>
        <end position="44"/>
    </location>
</feature>
<dbReference type="PANTHER" id="PTHR23169:SF25">
    <property type="entry name" value="MICROTUBULE-ACTIN CROSS-LINKING FACTOR 1, ISOFORMS 1_2_3_4_5"/>
    <property type="match status" value="1"/>
</dbReference>
<dbReference type="CDD" id="cd21188">
    <property type="entry name" value="CH_PLEC-like_rpt1"/>
    <property type="match status" value="1"/>
</dbReference>
<organism evidence="6 7">
    <name type="scientific">Cynoglossus semilaevis</name>
    <name type="common">Tongue sole</name>
    <dbReference type="NCBI Taxonomy" id="244447"/>
    <lineage>
        <taxon>Eukaryota</taxon>
        <taxon>Metazoa</taxon>
        <taxon>Chordata</taxon>
        <taxon>Craniata</taxon>
        <taxon>Vertebrata</taxon>
        <taxon>Euteleostomi</taxon>
        <taxon>Actinopterygii</taxon>
        <taxon>Neopterygii</taxon>
        <taxon>Teleostei</taxon>
        <taxon>Neoteleostei</taxon>
        <taxon>Acanthomorphata</taxon>
        <taxon>Carangaria</taxon>
        <taxon>Pleuronectiformes</taxon>
        <taxon>Pleuronectoidei</taxon>
        <taxon>Cynoglossidae</taxon>
        <taxon>Cynoglossinae</taxon>
        <taxon>Cynoglossus</taxon>
    </lineage>
</organism>
<dbReference type="GO" id="GO:0045104">
    <property type="term" value="P:intermediate filament cytoskeleton organization"/>
    <property type="evidence" value="ECO:0007669"/>
    <property type="project" value="InterPro"/>
</dbReference>
<keyword evidence="7" id="KW-1185">Reference proteome</keyword>
<dbReference type="Pfam" id="PF21020">
    <property type="entry name" value="Spectrin_4"/>
    <property type="match status" value="1"/>
</dbReference>
<dbReference type="GO" id="GO:0003779">
    <property type="term" value="F:actin binding"/>
    <property type="evidence" value="ECO:0007669"/>
    <property type="project" value="UniProtKB-KW"/>
</dbReference>
<protein>
    <recommendedName>
        <fullName evidence="5">Calponin-homology (CH) domain-containing protein</fullName>
    </recommendedName>
</protein>
<dbReference type="InterPro" id="IPR001589">
    <property type="entry name" value="Actinin_actin-bd_CS"/>
</dbReference>
<reference evidence="6 7" key="1">
    <citation type="journal article" date="2014" name="Nat. Genet.">
        <title>Whole-genome sequence of a flatfish provides insights into ZW sex chromosome evolution and adaptation to a benthic lifestyle.</title>
        <authorList>
            <person name="Chen S."/>
            <person name="Zhang G."/>
            <person name="Shao C."/>
            <person name="Huang Q."/>
            <person name="Liu G."/>
            <person name="Zhang P."/>
            <person name="Song W."/>
            <person name="An N."/>
            <person name="Chalopin D."/>
            <person name="Volff J.N."/>
            <person name="Hong Y."/>
            <person name="Li Q."/>
            <person name="Sha Z."/>
            <person name="Zhou H."/>
            <person name="Xie M."/>
            <person name="Yu Q."/>
            <person name="Liu Y."/>
            <person name="Xiang H."/>
            <person name="Wang N."/>
            <person name="Wu K."/>
            <person name="Yang C."/>
            <person name="Zhou Q."/>
            <person name="Liao X."/>
            <person name="Yang L."/>
            <person name="Hu Q."/>
            <person name="Zhang J."/>
            <person name="Meng L."/>
            <person name="Jin L."/>
            <person name="Tian Y."/>
            <person name="Lian J."/>
            <person name="Yang J."/>
            <person name="Miao G."/>
            <person name="Liu S."/>
            <person name="Liang Z."/>
            <person name="Yan F."/>
            <person name="Li Y."/>
            <person name="Sun B."/>
            <person name="Zhang H."/>
            <person name="Zhang J."/>
            <person name="Zhu Y."/>
            <person name="Du M."/>
            <person name="Zhao Y."/>
            <person name="Schartl M."/>
            <person name="Tang Q."/>
            <person name="Wang J."/>
        </authorList>
    </citation>
    <scope>NUCLEOTIDE SEQUENCE</scope>
</reference>
<dbReference type="PANTHER" id="PTHR23169">
    <property type="entry name" value="ENVOPLAKIN"/>
    <property type="match status" value="1"/>
</dbReference>
<dbReference type="FunFam" id="1.10.418.10:FF:000017">
    <property type="entry name" value="Microtubule-actin cross-linking factor 1"/>
    <property type="match status" value="1"/>
</dbReference>
<evidence type="ECO:0000256" key="4">
    <source>
        <dbReference type="SAM" id="MobiDB-lite"/>
    </source>
</evidence>
<dbReference type="AlphaFoldDB" id="A0A3P8VFJ7"/>
<dbReference type="GO" id="GO:0051893">
    <property type="term" value="P:regulation of focal adhesion assembly"/>
    <property type="evidence" value="ECO:0007669"/>
    <property type="project" value="TreeGrafter"/>
</dbReference>